<keyword evidence="3" id="KW-1185">Reference proteome</keyword>
<feature type="compositionally biased region" description="Polar residues" evidence="1">
    <location>
        <begin position="65"/>
        <end position="75"/>
    </location>
</feature>
<dbReference type="OrthoDB" id="75343at2759"/>
<protein>
    <submittedName>
        <fullName evidence="2">Uncharacterized protein</fullName>
    </submittedName>
</protein>
<sequence length="212" mass="23414">MASNMKKAGLVIRKSFRSKRYAAWEKENMSKSVTTADGETTGETSQYRARSLSTSAWSGEDENGDTSTLANPGTPAATRSQIWLKRGTSMTQSMRDAVGNLRQKMRMSTRRSRLNVTVTKVGTRRHTLGGRDAHLHSAAKVSSPRSRVKTSLSVETPTRLRREVESLTANMQALNALTPNAMEGRTRTRKAPPLTNGSLKTPRVSHRRVSQV</sequence>
<feature type="compositionally biased region" description="Polar residues" evidence="1">
    <location>
        <begin position="30"/>
        <end position="57"/>
    </location>
</feature>
<accession>A0A8S3YHB6</accession>
<name>A0A8S3YHB6_9EUPU</name>
<gene>
    <name evidence="2" type="ORF">CUNI_LOCUS429</name>
</gene>
<evidence type="ECO:0000256" key="1">
    <source>
        <dbReference type="SAM" id="MobiDB-lite"/>
    </source>
</evidence>
<evidence type="ECO:0000313" key="2">
    <source>
        <dbReference type="EMBL" id="CAG5114871.1"/>
    </source>
</evidence>
<dbReference type="AlphaFoldDB" id="A0A8S3YHB6"/>
<evidence type="ECO:0000313" key="3">
    <source>
        <dbReference type="Proteomes" id="UP000678393"/>
    </source>
</evidence>
<comment type="caution">
    <text evidence="2">The sequence shown here is derived from an EMBL/GenBank/DDBJ whole genome shotgun (WGS) entry which is preliminary data.</text>
</comment>
<reference evidence="2" key="1">
    <citation type="submission" date="2021-04" db="EMBL/GenBank/DDBJ databases">
        <authorList>
            <consortium name="Molecular Ecology Group"/>
        </authorList>
    </citation>
    <scope>NUCLEOTIDE SEQUENCE</scope>
</reference>
<feature type="region of interest" description="Disordered" evidence="1">
    <location>
        <begin position="25"/>
        <end position="75"/>
    </location>
</feature>
<dbReference type="Proteomes" id="UP000678393">
    <property type="component" value="Unassembled WGS sequence"/>
</dbReference>
<dbReference type="EMBL" id="CAJHNH020000048">
    <property type="protein sequence ID" value="CAG5114871.1"/>
    <property type="molecule type" value="Genomic_DNA"/>
</dbReference>
<feature type="compositionally biased region" description="Basic residues" evidence="1">
    <location>
        <begin position="203"/>
        <end position="212"/>
    </location>
</feature>
<proteinExistence type="predicted"/>
<organism evidence="2 3">
    <name type="scientific">Candidula unifasciata</name>
    <dbReference type="NCBI Taxonomy" id="100452"/>
    <lineage>
        <taxon>Eukaryota</taxon>
        <taxon>Metazoa</taxon>
        <taxon>Spiralia</taxon>
        <taxon>Lophotrochozoa</taxon>
        <taxon>Mollusca</taxon>
        <taxon>Gastropoda</taxon>
        <taxon>Heterobranchia</taxon>
        <taxon>Euthyneura</taxon>
        <taxon>Panpulmonata</taxon>
        <taxon>Eupulmonata</taxon>
        <taxon>Stylommatophora</taxon>
        <taxon>Helicina</taxon>
        <taxon>Helicoidea</taxon>
        <taxon>Geomitridae</taxon>
        <taxon>Candidula</taxon>
    </lineage>
</organism>
<feature type="region of interest" description="Disordered" evidence="1">
    <location>
        <begin position="178"/>
        <end position="212"/>
    </location>
</feature>